<feature type="binding site" evidence="10">
    <location>
        <position position="113"/>
    </location>
    <ligand>
        <name>S-adenosyl-L-methionine</name>
        <dbReference type="ChEBI" id="CHEBI:59789"/>
    </ligand>
</feature>
<evidence type="ECO:0000256" key="5">
    <source>
        <dbReference type="ARBA" id="ARBA00022694"/>
    </source>
</evidence>
<feature type="binding site" evidence="10">
    <location>
        <position position="114"/>
    </location>
    <ligand>
        <name>S-adenosyl-L-methionine</name>
        <dbReference type="ChEBI" id="CHEBI:59789"/>
    </ligand>
</feature>
<comment type="function">
    <text evidence="10">Dimethylates a single guanine residue at position 26 of a number of tRNAs using S-adenosyl-L-methionine as donor of the methyl groups.</text>
</comment>
<organism evidence="12 13">
    <name type="scientific">Stygiolobus azoricus</name>
    <dbReference type="NCBI Taxonomy" id="41675"/>
    <lineage>
        <taxon>Archaea</taxon>
        <taxon>Thermoproteota</taxon>
        <taxon>Thermoprotei</taxon>
        <taxon>Sulfolobales</taxon>
        <taxon>Sulfolobaceae</taxon>
        <taxon>Stygiolobus</taxon>
    </lineage>
</organism>
<feature type="binding site" evidence="10">
    <location>
        <position position="264"/>
    </location>
    <ligand>
        <name>Zn(2+)</name>
        <dbReference type="ChEBI" id="CHEBI:29105"/>
    </ligand>
</feature>
<dbReference type="Gene3D" id="3.30.56.70">
    <property type="entry name" value="N2,N2-dimethylguanosine tRNA methyltransferase, C-terminal domain"/>
    <property type="match status" value="1"/>
</dbReference>
<dbReference type="RefSeq" id="WP_156005919.1">
    <property type="nucleotide sequence ID" value="NZ_CP045483.1"/>
</dbReference>
<feature type="binding site" evidence="10">
    <location>
        <position position="87"/>
    </location>
    <ligand>
        <name>S-adenosyl-L-methionine</name>
        <dbReference type="ChEBI" id="CHEBI:59789"/>
    </ligand>
</feature>
<feature type="binding site" evidence="10">
    <location>
        <position position="261"/>
    </location>
    <ligand>
        <name>Zn(2+)</name>
        <dbReference type="ChEBI" id="CHEBI:29105"/>
    </ligand>
</feature>
<evidence type="ECO:0000256" key="11">
    <source>
        <dbReference type="PROSITE-ProRule" id="PRU00958"/>
    </source>
</evidence>
<keyword evidence="6 10" id="KW-0479">Metal-binding</keyword>
<dbReference type="PROSITE" id="PS51626">
    <property type="entry name" value="SAM_MT_TRM1"/>
    <property type="match status" value="1"/>
</dbReference>
<evidence type="ECO:0000256" key="4">
    <source>
        <dbReference type="ARBA" id="ARBA00022691"/>
    </source>
</evidence>
<name>A0A650CN58_9CREN</name>
<dbReference type="GO" id="GO:0046872">
    <property type="term" value="F:metal ion binding"/>
    <property type="evidence" value="ECO:0007669"/>
    <property type="project" value="UniProtKB-KW"/>
</dbReference>
<sequence>MKLTKIREGKAEILVPDPKEYEKEDKFDPSWAPVFYNPRMELNRDISVLFLNIIRPRRIVDALSATGIRGIRYFKEVKGVEEVIFNDLSKEAIELINENIKINNVIGEVFNKDANSILYEVKADFVDIDPFGTPAPFLLASFHSVIRGGYVGITATDLSALVCSSKSSARRKYDIICDRLSFSKEVGIRGLIGKAIREAAVVEKAAIPVFSFYHDYYYRVFFKVEGGAKKADSLLSRLVYYYECPKCGYRDKSVYYQHVTCPKCGASMKAYGPAWDGEIYDKNMINKIKEELVHFNYLSTYSTISRLISLISVEAEYKEPYYKLDFISPRLKRNVPPKDKVIKCLKEASATHFDTVGIKTNKNFEEVIECIKVN</sequence>
<dbReference type="InterPro" id="IPR002905">
    <property type="entry name" value="Trm1"/>
</dbReference>
<keyword evidence="7 10" id="KW-0862">Zinc</keyword>
<dbReference type="OrthoDB" id="372177at2157"/>
<keyword evidence="13" id="KW-1185">Reference proteome</keyword>
<dbReference type="InterPro" id="IPR042296">
    <property type="entry name" value="tRNA_met_Trm1_C"/>
</dbReference>
<evidence type="ECO:0000313" key="13">
    <source>
        <dbReference type="Proteomes" id="UP000423396"/>
    </source>
</evidence>
<dbReference type="InterPro" id="IPR022923">
    <property type="entry name" value="TRM1_arc_bac"/>
</dbReference>
<dbReference type="InterPro" id="IPR029063">
    <property type="entry name" value="SAM-dependent_MTases_sf"/>
</dbReference>
<feature type="binding site" evidence="10">
    <location>
        <position position="244"/>
    </location>
    <ligand>
        <name>Zn(2+)</name>
        <dbReference type="ChEBI" id="CHEBI:29105"/>
    </ligand>
</feature>
<dbReference type="GO" id="GO:0000049">
    <property type="term" value="F:tRNA binding"/>
    <property type="evidence" value="ECO:0007669"/>
    <property type="project" value="UniProtKB-UniRule"/>
</dbReference>
<dbReference type="PANTHER" id="PTHR10631">
    <property type="entry name" value="N 2 ,N 2 -DIMETHYLGUANOSINE TRNA METHYLTRANSFERASE"/>
    <property type="match status" value="1"/>
</dbReference>
<dbReference type="PANTHER" id="PTHR10631:SF3">
    <property type="entry name" value="TRNA (GUANINE(26)-N(2))-DIMETHYLTRANSFERASE"/>
    <property type="match status" value="1"/>
</dbReference>
<keyword evidence="5 10" id="KW-0819">tRNA processing</keyword>
<dbReference type="NCBIfam" id="TIGR00308">
    <property type="entry name" value="TRM1"/>
    <property type="match status" value="1"/>
</dbReference>
<dbReference type="GO" id="GO:0002940">
    <property type="term" value="P:tRNA N2-guanine methylation"/>
    <property type="evidence" value="ECO:0007669"/>
    <property type="project" value="TreeGrafter"/>
</dbReference>
<keyword evidence="8 10" id="KW-0694">RNA-binding</keyword>
<evidence type="ECO:0000256" key="9">
    <source>
        <dbReference type="ARBA" id="ARBA00039099"/>
    </source>
</evidence>
<dbReference type="GO" id="GO:0160104">
    <property type="term" value="F:tRNA (guanine(26)-N2)-dimethyltransferase activity"/>
    <property type="evidence" value="ECO:0007669"/>
    <property type="project" value="UniProtKB-UniRule"/>
</dbReference>
<feature type="binding site" evidence="10">
    <location>
        <position position="44"/>
    </location>
    <ligand>
        <name>S-adenosyl-L-methionine</name>
        <dbReference type="ChEBI" id="CHEBI:59789"/>
    </ligand>
</feature>
<dbReference type="KEGG" id="sazo:D1868_04365"/>
<dbReference type="Gene3D" id="3.40.50.150">
    <property type="entry name" value="Vaccinia Virus protein VP39"/>
    <property type="match status" value="1"/>
</dbReference>
<evidence type="ECO:0000313" key="12">
    <source>
        <dbReference type="EMBL" id="QGR19290.1"/>
    </source>
</evidence>
<comment type="catalytic activity">
    <reaction evidence="10">
        <text>guanosine(26) in tRNA + 2 S-adenosyl-L-methionine = N(2)-dimethylguanosine(26) in tRNA + 2 S-adenosyl-L-homocysteine + 2 H(+)</text>
        <dbReference type="Rhea" id="RHEA:43140"/>
        <dbReference type="Rhea" id="RHEA-COMP:10359"/>
        <dbReference type="Rhea" id="RHEA-COMP:10360"/>
        <dbReference type="ChEBI" id="CHEBI:15378"/>
        <dbReference type="ChEBI" id="CHEBI:57856"/>
        <dbReference type="ChEBI" id="CHEBI:59789"/>
        <dbReference type="ChEBI" id="CHEBI:74269"/>
        <dbReference type="ChEBI" id="CHEBI:74513"/>
        <dbReference type="EC" id="2.1.1.216"/>
    </reaction>
</comment>
<evidence type="ECO:0000256" key="2">
    <source>
        <dbReference type="ARBA" id="ARBA00022603"/>
    </source>
</evidence>
<keyword evidence="1 10" id="KW-0820">tRNA-binding</keyword>
<dbReference type="GeneID" id="42798280"/>
<dbReference type="Proteomes" id="UP000423396">
    <property type="component" value="Chromosome"/>
</dbReference>
<dbReference type="HAMAP" id="MF_00290">
    <property type="entry name" value="tRNA_dimethyltr_TRM1"/>
    <property type="match status" value="1"/>
</dbReference>
<feature type="binding site" evidence="10">
    <location>
        <position position="69"/>
    </location>
    <ligand>
        <name>S-adenosyl-L-methionine</name>
        <dbReference type="ChEBI" id="CHEBI:59789"/>
    </ligand>
</feature>
<protein>
    <recommendedName>
        <fullName evidence="9 10">tRNA (guanine(26)-N(2))-dimethyltransferase</fullName>
        <ecNumber evidence="9 10">2.1.1.216</ecNumber>
    </recommendedName>
    <alternativeName>
        <fullName evidence="10">tRNA 2,2-dimethylguanosine-26 methyltransferase</fullName>
    </alternativeName>
    <alternativeName>
        <fullName evidence="10">tRNA(guanine-26,N(2)-N(2)) methyltransferase</fullName>
    </alternativeName>
    <alternativeName>
        <fullName evidence="10">tRNA(m(2,2)G26)dimethyltransferase</fullName>
    </alternativeName>
</protein>
<evidence type="ECO:0000256" key="8">
    <source>
        <dbReference type="ARBA" id="ARBA00022884"/>
    </source>
</evidence>
<feature type="binding site" evidence="10">
    <location>
        <position position="247"/>
    </location>
    <ligand>
        <name>Zn(2+)</name>
        <dbReference type="ChEBI" id="CHEBI:29105"/>
    </ligand>
</feature>
<keyword evidence="2 10" id="KW-0489">Methyltransferase</keyword>
<evidence type="ECO:0000256" key="3">
    <source>
        <dbReference type="ARBA" id="ARBA00022679"/>
    </source>
</evidence>
<evidence type="ECO:0000256" key="1">
    <source>
        <dbReference type="ARBA" id="ARBA00022555"/>
    </source>
</evidence>
<dbReference type="EMBL" id="CP045483">
    <property type="protein sequence ID" value="QGR19290.1"/>
    <property type="molecule type" value="Genomic_DNA"/>
</dbReference>
<dbReference type="AlphaFoldDB" id="A0A650CN58"/>
<evidence type="ECO:0000256" key="10">
    <source>
        <dbReference type="HAMAP-Rule" id="MF_00290"/>
    </source>
</evidence>
<evidence type="ECO:0000256" key="6">
    <source>
        <dbReference type="ARBA" id="ARBA00022723"/>
    </source>
</evidence>
<proteinExistence type="inferred from homology"/>
<evidence type="ECO:0000256" key="7">
    <source>
        <dbReference type="ARBA" id="ARBA00022833"/>
    </source>
</evidence>
<gene>
    <name evidence="10" type="primary">trm1</name>
    <name evidence="12" type="ORF">D1868_04365</name>
</gene>
<dbReference type="FunFam" id="3.40.50.150:FF:000272">
    <property type="entry name" value="tRNA (guanine(26)-N(2))-dimethyltransferase"/>
    <property type="match status" value="1"/>
</dbReference>
<keyword evidence="4 10" id="KW-0949">S-adenosyl-L-methionine</keyword>
<keyword evidence="3 10" id="KW-0808">Transferase</keyword>
<comment type="similarity">
    <text evidence="10 11">Belongs to the class I-like SAM-binding methyltransferase superfamily. Trm1 family.</text>
</comment>
<dbReference type="EC" id="2.1.1.216" evidence="9 10"/>
<dbReference type="NCBIfam" id="NF003331">
    <property type="entry name" value="PRK04338.1-7"/>
    <property type="match status" value="1"/>
</dbReference>
<dbReference type="SUPFAM" id="SSF53335">
    <property type="entry name" value="S-adenosyl-L-methionine-dependent methyltransferases"/>
    <property type="match status" value="1"/>
</dbReference>
<dbReference type="Pfam" id="PF02005">
    <property type="entry name" value="TRM"/>
    <property type="match status" value="1"/>
</dbReference>
<accession>A0A650CN58</accession>
<reference evidence="12 13" key="1">
    <citation type="submission" date="2019-10" db="EMBL/GenBank/DDBJ databases">
        <title>Genome Sequences from Six Type Strain Members of the Archaeal Family Sulfolobaceae: Acidianus ambivalens, Acidianus infernus, Metallosphaera prunae, Stygiolobus azoricus, Sulfolobus metallicus, and Sulfurisphaera ohwakuensis.</title>
        <authorList>
            <person name="Counts J.A."/>
            <person name="Kelly R.M."/>
        </authorList>
    </citation>
    <scope>NUCLEOTIDE SEQUENCE [LARGE SCALE GENOMIC DNA]</scope>
    <source>
        <strain evidence="12 13">FC6</strain>
    </source>
</reference>